<feature type="transmembrane region" description="Helical" evidence="5">
    <location>
        <begin position="118"/>
        <end position="141"/>
    </location>
</feature>
<evidence type="ECO:0000256" key="5">
    <source>
        <dbReference type="SAM" id="Phobius"/>
    </source>
</evidence>
<dbReference type="InterPro" id="IPR011701">
    <property type="entry name" value="MFS"/>
</dbReference>
<dbReference type="OrthoDB" id="430300at2759"/>
<dbReference type="GO" id="GO:0022857">
    <property type="term" value="F:transmembrane transporter activity"/>
    <property type="evidence" value="ECO:0007669"/>
    <property type="project" value="InterPro"/>
</dbReference>
<evidence type="ECO:0000313" key="7">
    <source>
        <dbReference type="RefSeq" id="XP_030387614.1"/>
    </source>
</evidence>
<protein>
    <submittedName>
        <fullName evidence="7">Proton-coupled folate transporter</fullName>
    </submittedName>
</protein>
<evidence type="ECO:0000313" key="6">
    <source>
        <dbReference type="Proteomes" id="UP000504634"/>
    </source>
</evidence>
<dbReference type="GO" id="GO:0016020">
    <property type="term" value="C:membrane"/>
    <property type="evidence" value="ECO:0007669"/>
    <property type="project" value="UniProtKB-SubCell"/>
</dbReference>
<dbReference type="SUPFAM" id="SSF103473">
    <property type="entry name" value="MFS general substrate transporter"/>
    <property type="match status" value="1"/>
</dbReference>
<feature type="transmembrane region" description="Helical" evidence="5">
    <location>
        <begin position="494"/>
        <end position="515"/>
    </location>
</feature>
<dbReference type="InterPro" id="IPR005829">
    <property type="entry name" value="Sugar_transporter_CS"/>
</dbReference>
<dbReference type="Pfam" id="PF07690">
    <property type="entry name" value="MFS_1"/>
    <property type="match status" value="1"/>
</dbReference>
<feature type="transmembrane region" description="Helical" evidence="5">
    <location>
        <begin position="401"/>
        <end position="423"/>
    </location>
</feature>
<dbReference type="PROSITE" id="PS00216">
    <property type="entry name" value="SUGAR_TRANSPORT_1"/>
    <property type="match status" value="1"/>
</dbReference>
<gene>
    <name evidence="7" type="primary">LOC115634171</name>
</gene>
<keyword evidence="3 5" id="KW-1133">Transmembrane helix</keyword>
<dbReference type="GeneID" id="115634171"/>
<feature type="transmembrane region" description="Helical" evidence="5">
    <location>
        <begin position="462"/>
        <end position="488"/>
    </location>
</feature>
<feature type="transmembrane region" description="Helical" evidence="5">
    <location>
        <begin position="185"/>
        <end position="212"/>
    </location>
</feature>
<dbReference type="PANTHER" id="PTHR23507:SF39">
    <property type="entry name" value="GH23453P-RELATED"/>
    <property type="match status" value="1"/>
</dbReference>
<comment type="subcellular location">
    <subcellularLocation>
        <location evidence="1">Membrane</location>
        <topology evidence="1">Multi-pass membrane protein</topology>
    </subcellularLocation>
</comment>
<evidence type="ECO:0000256" key="1">
    <source>
        <dbReference type="ARBA" id="ARBA00004141"/>
    </source>
</evidence>
<feature type="transmembrane region" description="Helical" evidence="5">
    <location>
        <begin position="252"/>
        <end position="273"/>
    </location>
</feature>
<dbReference type="Gene3D" id="1.20.1250.20">
    <property type="entry name" value="MFS general substrate transporter like domains"/>
    <property type="match status" value="1"/>
</dbReference>
<name>A0A6J2UGR3_DROLE</name>
<feature type="transmembrane region" description="Helical" evidence="5">
    <location>
        <begin position="332"/>
        <end position="357"/>
    </location>
</feature>
<keyword evidence="4 5" id="KW-0472">Membrane</keyword>
<organism evidence="6 7">
    <name type="scientific">Drosophila lebanonensis</name>
    <name type="common">Fruit fly</name>
    <name type="synonym">Scaptodrosophila lebanonensis</name>
    <dbReference type="NCBI Taxonomy" id="7225"/>
    <lineage>
        <taxon>Eukaryota</taxon>
        <taxon>Metazoa</taxon>
        <taxon>Ecdysozoa</taxon>
        <taxon>Arthropoda</taxon>
        <taxon>Hexapoda</taxon>
        <taxon>Insecta</taxon>
        <taxon>Pterygota</taxon>
        <taxon>Neoptera</taxon>
        <taxon>Endopterygota</taxon>
        <taxon>Diptera</taxon>
        <taxon>Brachycera</taxon>
        <taxon>Muscomorpha</taxon>
        <taxon>Ephydroidea</taxon>
        <taxon>Drosophilidae</taxon>
        <taxon>Scaptodrosophila</taxon>
    </lineage>
</organism>
<keyword evidence="2 5" id="KW-0812">Transmembrane</keyword>
<dbReference type="Proteomes" id="UP000504634">
    <property type="component" value="Unplaced"/>
</dbReference>
<keyword evidence="6" id="KW-1185">Reference proteome</keyword>
<proteinExistence type="predicted"/>
<evidence type="ECO:0000256" key="4">
    <source>
        <dbReference type="ARBA" id="ARBA00023136"/>
    </source>
</evidence>
<evidence type="ECO:0000256" key="2">
    <source>
        <dbReference type="ARBA" id="ARBA00022692"/>
    </source>
</evidence>
<sequence length="530" mass="58727">MNEEPHAHETLVAKVRRHGSEGSISAASVNIDTQPLAPATTGLQQNANGTIQWGIYLLEPLILMLLFGYNFSSTVLKNQIIYQTCTSWLDYTDAECMLLGTKNATNATKQIEAVVQPYAAQIFLIMKIVECIVPALCGLFVGAWADRYGRKPLLMASFLGYSLQYLMSAGIAQQAMERHGMVSPWFYVLTVIPLACLGSSITYSVAAVCFISDVSTGKARSYRMIAYELSMYVGLMLGAYSSGYVYEATNAYMVFAISALVILCAFFIIVFFLPESLPATQRLDSDGSTAPATTSTSGSTNPTFWSCNKLIQLLKEFWHTCVRTRDFKDRSIIILSISILLLSAFVNDGSNSVFYLFIRERFHWTVRQFTSYESVSILVPAVAGSGGIFILWLLRKCTNSSVWWLTFISLVSHVASSLCIAFAFVDWQIYLAIGAGALKSLSNPMCRTVITNLLPADERGKVFSMLSVLQSLIPFASSTLYIVIYSITLISYPGFFNFVSANVFGLAIILLLIVWRQKSTNHSHYEPVFK</sequence>
<feature type="transmembrane region" description="Helical" evidence="5">
    <location>
        <begin position="153"/>
        <end position="173"/>
    </location>
</feature>
<dbReference type="InterPro" id="IPR036259">
    <property type="entry name" value="MFS_trans_sf"/>
</dbReference>
<reference evidence="7" key="1">
    <citation type="submission" date="2025-08" db="UniProtKB">
        <authorList>
            <consortium name="RefSeq"/>
        </authorList>
    </citation>
    <scope>IDENTIFICATION</scope>
    <source>
        <strain evidence="7">11010-0011.00</strain>
        <tissue evidence="7">Whole body</tissue>
    </source>
</reference>
<feature type="transmembrane region" description="Helical" evidence="5">
    <location>
        <begin position="224"/>
        <end position="246"/>
    </location>
</feature>
<accession>A0A6J2UGR3</accession>
<evidence type="ECO:0000256" key="3">
    <source>
        <dbReference type="ARBA" id="ARBA00022989"/>
    </source>
</evidence>
<dbReference type="RefSeq" id="XP_030387614.1">
    <property type="nucleotide sequence ID" value="XM_030531754.1"/>
</dbReference>
<dbReference type="AlphaFoldDB" id="A0A6J2UGR3"/>
<feature type="transmembrane region" description="Helical" evidence="5">
    <location>
        <begin position="53"/>
        <end position="71"/>
    </location>
</feature>
<feature type="transmembrane region" description="Helical" evidence="5">
    <location>
        <begin position="377"/>
        <end position="394"/>
    </location>
</feature>
<dbReference type="PANTHER" id="PTHR23507">
    <property type="entry name" value="ZGC:174356"/>
    <property type="match status" value="1"/>
</dbReference>